<dbReference type="AlphaFoldDB" id="F6AKA9"/>
<protein>
    <submittedName>
        <fullName evidence="1">Uncharacterized protein</fullName>
    </submittedName>
</protein>
<sequence length="291" mass="32524">MSLPEQPSPLASRLAALAQRVGLLGRGCKPIFERASQLQLPFSEIPTFGDNICWLGGPPLQRLKDLPRSALSGPVQEDKAEAHAALVQLIEVEHRHLEQFDLRLVDSLVHCDGSYGSLEDYAASEACRQIRIISYRDFLKHLSKALPEYPHQSLELFHAQWRGERLFWAGESHPEAFASAVAYARLRGLEITLPAHITYYRISPDGLHDLQQRYHALAMPCAAWSDASFMQLLMEHEVPYARLSLLRTPGAPEFLLLPKHSPQACALGEGLLQAGAPDMLGYVRELSDRFS</sequence>
<name>F6AKA9_PSEF1</name>
<accession>F6AKA9</accession>
<dbReference type="Pfam" id="PF20390">
    <property type="entry name" value="DUF6685"/>
    <property type="match status" value="1"/>
</dbReference>
<dbReference type="InterPro" id="IPR046507">
    <property type="entry name" value="DUF6685"/>
</dbReference>
<dbReference type="OrthoDB" id="6968898at2"/>
<dbReference type="HOGENOM" id="CLU_939635_0_0_6"/>
<reference evidence="1 2" key="1">
    <citation type="submission" date="2011-04" db="EMBL/GenBank/DDBJ databases">
        <title>Complete sequence of Pseudomonas fulva 12-X.</title>
        <authorList>
            <consortium name="US DOE Joint Genome Institute"/>
            <person name="Lucas S."/>
            <person name="Han J."/>
            <person name="Lapidus A."/>
            <person name="Cheng J.-F."/>
            <person name="Goodwin L."/>
            <person name="Pitluck S."/>
            <person name="Peters L."/>
            <person name="Mikhailova N."/>
            <person name="Pagani I."/>
            <person name="Davenport K."/>
            <person name="Han C."/>
            <person name="Tapia R."/>
            <person name="Land M."/>
            <person name="Hauser L."/>
            <person name="Kyrpides N."/>
            <person name="Ivanova N."/>
            <person name="Pagani I."/>
            <person name="Lcollab F.I."/>
            <person name="Woyke T."/>
        </authorList>
    </citation>
    <scope>NUCLEOTIDE SEQUENCE [LARGE SCALE GENOMIC DNA]</scope>
    <source>
        <strain evidence="2">12-X</strain>
    </source>
</reference>
<proteinExistence type="predicted"/>
<dbReference type="KEGG" id="pfv:Psefu_1850"/>
<dbReference type="Proteomes" id="UP000000686">
    <property type="component" value="Chromosome"/>
</dbReference>
<dbReference type="RefSeq" id="WP_013790954.1">
    <property type="nucleotide sequence ID" value="NC_015556.1"/>
</dbReference>
<gene>
    <name evidence="1" type="ordered locus">Psefu_1850</name>
</gene>
<organism evidence="1 2">
    <name type="scientific">Pseudomonas fulva (strain 12-X)</name>
    <dbReference type="NCBI Taxonomy" id="743720"/>
    <lineage>
        <taxon>Bacteria</taxon>
        <taxon>Pseudomonadati</taxon>
        <taxon>Pseudomonadota</taxon>
        <taxon>Gammaproteobacteria</taxon>
        <taxon>Pseudomonadales</taxon>
        <taxon>Pseudomonadaceae</taxon>
        <taxon>Pseudomonas</taxon>
    </lineage>
</organism>
<evidence type="ECO:0000313" key="1">
    <source>
        <dbReference type="EMBL" id="AEF21823.1"/>
    </source>
</evidence>
<evidence type="ECO:0000313" key="2">
    <source>
        <dbReference type="Proteomes" id="UP000000686"/>
    </source>
</evidence>
<keyword evidence="2" id="KW-1185">Reference proteome</keyword>
<dbReference type="EMBL" id="CP002727">
    <property type="protein sequence ID" value="AEF21823.1"/>
    <property type="molecule type" value="Genomic_DNA"/>
</dbReference>
<dbReference type="STRING" id="743720.Psefu_1850"/>